<reference evidence="1 2" key="1">
    <citation type="submission" date="2016-10" db="EMBL/GenBank/DDBJ databases">
        <title>The Draft Genome Sequence of the Potato Rhizosphere Bacteria Ochrobactrum sp. IPA7.2.</title>
        <authorList>
            <person name="Gogoleva N.E."/>
            <person name="Khlopko Y.A."/>
            <person name="Burygin G.L."/>
            <person name="Plotnikov A.O."/>
        </authorList>
    </citation>
    <scope>NUCLEOTIDE SEQUENCE [LARGE SCALE GENOMIC DNA]</scope>
    <source>
        <strain evidence="1 2">IPA7.2</strain>
    </source>
</reference>
<dbReference type="OrthoDB" id="7359436at2"/>
<evidence type="ECO:0000313" key="2">
    <source>
        <dbReference type="Proteomes" id="UP000182985"/>
    </source>
</evidence>
<accession>A0A1J6HDZ8</accession>
<name>A0A1J6HDZ8_9HYPH</name>
<evidence type="ECO:0000313" key="1">
    <source>
        <dbReference type="EMBL" id="OIS90737.1"/>
    </source>
</evidence>
<dbReference type="Proteomes" id="UP000182985">
    <property type="component" value="Unassembled WGS sequence"/>
</dbReference>
<comment type="caution">
    <text evidence="1">The sequence shown here is derived from an EMBL/GenBank/DDBJ whole genome shotgun (WGS) entry which is preliminary data.</text>
</comment>
<protein>
    <submittedName>
        <fullName evidence="1">Uncharacterized protein</fullName>
    </submittedName>
</protein>
<dbReference type="RefSeq" id="WP_071634081.1">
    <property type="nucleotide sequence ID" value="NZ_MOEC01000042.1"/>
</dbReference>
<sequence>MNVANLQIEGLCLAFAAINHSLVEKGILSQVEIDEALRRAEATARGDDRFVEDLNPSNRDAICFPIRVLQIANTTGAERPWSFTELARLVGETKQPYNDML</sequence>
<dbReference type="EMBL" id="MOEC01000042">
    <property type="protein sequence ID" value="OIS90737.1"/>
    <property type="molecule type" value="Genomic_DNA"/>
</dbReference>
<proteinExistence type="predicted"/>
<gene>
    <name evidence="1" type="ORF">BLA27_25300</name>
</gene>
<organism evidence="1 2">
    <name type="scientific">Brucella cytisi</name>
    <dbReference type="NCBI Taxonomy" id="407152"/>
    <lineage>
        <taxon>Bacteria</taxon>
        <taxon>Pseudomonadati</taxon>
        <taxon>Pseudomonadota</taxon>
        <taxon>Alphaproteobacteria</taxon>
        <taxon>Hyphomicrobiales</taxon>
        <taxon>Brucellaceae</taxon>
        <taxon>Brucella/Ochrobactrum group</taxon>
        <taxon>Brucella</taxon>
    </lineage>
</organism>
<keyword evidence="2" id="KW-1185">Reference proteome</keyword>
<dbReference type="AlphaFoldDB" id="A0A1J6HDZ8"/>